<evidence type="ECO:0000313" key="2">
    <source>
        <dbReference type="EMBL" id="KAH1169851.1"/>
    </source>
</evidence>
<proteinExistence type="predicted"/>
<dbReference type="Proteomes" id="UP000827986">
    <property type="component" value="Unassembled WGS sequence"/>
</dbReference>
<reference evidence="2" key="1">
    <citation type="submission" date="2021-09" db="EMBL/GenBank/DDBJ databases">
        <title>The genome of Mauremys mutica provides insights into the evolution of semi-aquatic lifestyle.</title>
        <authorList>
            <person name="Gong S."/>
            <person name="Gao Y."/>
        </authorList>
    </citation>
    <scope>NUCLEOTIDE SEQUENCE</scope>
    <source>
        <strain evidence="2">MM-2020</strain>
        <tissue evidence="2">Muscle</tissue>
    </source>
</reference>
<protein>
    <submittedName>
        <fullName evidence="2">Uncharacterized protein</fullName>
    </submittedName>
</protein>
<feature type="region of interest" description="Disordered" evidence="1">
    <location>
        <begin position="98"/>
        <end position="134"/>
    </location>
</feature>
<evidence type="ECO:0000256" key="1">
    <source>
        <dbReference type="SAM" id="MobiDB-lite"/>
    </source>
</evidence>
<dbReference type="AlphaFoldDB" id="A0A9D3WY03"/>
<gene>
    <name evidence="2" type="ORF">KIL84_000836</name>
</gene>
<comment type="caution">
    <text evidence="2">The sequence shown here is derived from an EMBL/GenBank/DDBJ whole genome shotgun (WGS) entry which is preliminary data.</text>
</comment>
<keyword evidence="3" id="KW-1185">Reference proteome</keyword>
<feature type="region of interest" description="Disordered" evidence="1">
    <location>
        <begin position="1"/>
        <end position="33"/>
    </location>
</feature>
<name>A0A9D3WY03_9SAUR</name>
<dbReference type="EMBL" id="JAHDVG010000484">
    <property type="protein sequence ID" value="KAH1169851.1"/>
    <property type="molecule type" value="Genomic_DNA"/>
</dbReference>
<sequence length="134" mass="14156">MGREKRAALSELPHPGALNNSPPGVAQPHSPPPAVALCSALGRSPCWLRARLRSPRGSRARVLNTSQAGRLAPSLLLLPRALAAPVLLCDVSTPKRLPPTGAHLAGKEPPPCSLPLPQERSRLPLANRSHLPVQ</sequence>
<accession>A0A9D3WY03</accession>
<organism evidence="2 3">
    <name type="scientific">Mauremys mutica</name>
    <name type="common">yellowpond turtle</name>
    <dbReference type="NCBI Taxonomy" id="74926"/>
    <lineage>
        <taxon>Eukaryota</taxon>
        <taxon>Metazoa</taxon>
        <taxon>Chordata</taxon>
        <taxon>Craniata</taxon>
        <taxon>Vertebrata</taxon>
        <taxon>Euteleostomi</taxon>
        <taxon>Archelosauria</taxon>
        <taxon>Testudinata</taxon>
        <taxon>Testudines</taxon>
        <taxon>Cryptodira</taxon>
        <taxon>Durocryptodira</taxon>
        <taxon>Testudinoidea</taxon>
        <taxon>Geoemydidae</taxon>
        <taxon>Geoemydinae</taxon>
        <taxon>Mauremys</taxon>
    </lineage>
</organism>
<evidence type="ECO:0000313" key="3">
    <source>
        <dbReference type="Proteomes" id="UP000827986"/>
    </source>
</evidence>